<dbReference type="InterPro" id="IPR000594">
    <property type="entry name" value="ThiF_NAD_FAD-bd"/>
</dbReference>
<dbReference type="GO" id="GO:0016925">
    <property type="term" value="P:protein sumoylation"/>
    <property type="evidence" value="ECO:0007669"/>
    <property type="project" value="TreeGrafter"/>
</dbReference>
<evidence type="ECO:0000313" key="3">
    <source>
        <dbReference type="EMBL" id="PWZ03076.1"/>
    </source>
</evidence>
<feature type="domain" description="THIF-type NAD/FAD binding fold" evidence="2">
    <location>
        <begin position="58"/>
        <end position="159"/>
    </location>
</feature>
<dbReference type="Proteomes" id="UP000246740">
    <property type="component" value="Unassembled WGS sequence"/>
</dbReference>
<dbReference type="GO" id="GO:0019948">
    <property type="term" value="F:SUMO activating enzyme activity"/>
    <property type="evidence" value="ECO:0007669"/>
    <property type="project" value="TreeGrafter"/>
</dbReference>
<reference evidence="3 4" key="1">
    <citation type="journal article" date="2018" name="Mol. Biol. Evol.">
        <title>Broad Genomic Sampling Reveals a Smut Pathogenic Ancestry of the Fungal Clade Ustilaginomycotina.</title>
        <authorList>
            <person name="Kijpornyongpan T."/>
            <person name="Mondo S.J."/>
            <person name="Barry K."/>
            <person name="Sandor L."/>
            <person name="Lee J."/>
            <person name="Lipzen A."/>
            <person name="Pangilinan J."/>
            <person name="LaButti K."/>
            <person name="Hainaut M."/>
            <person name="Henrissat B."/>
            <person name="Grigoriev I.V."/>
            <person name="Spatafora J.W."/>
            <person name="Aime M.C."/>
        </authorList>
    </citation>
    <scope>NUCLEOTIDE SEQUENCE [LARGE SCALE GENOMIC DNA]</scope>
    <source>
        <strain evidence="3 4">MCA 3645</strain>
    </source>
</reference>
<feature type="region of interest" description="Disordered" evidence="1">
    <location>
        <begin position="400"/>
        <end position="420"/>
    </location>
</feature>
<protein>
    <recommendedName>
        <fullName evidence="2">THIF-type NAD/FAD binding fold domain-containing protein</fullName>
    </recommendedName>
</protein>
<dbReference type="InterPro" id="IPR035985">
    <property type="entry name" value="Ubiquitin-activating_enz"/>
</dbReference>
<dbReference type="PANTHER" id="PTHR10953">
    <property type="entry name" value="UBIQUITIN-ACTIVATING ENZYME E1"/>
    <property type="match status" value="1"/>
</dbReference>
<feature type="compositionally biased region" description="Low complexity" evidence="1">
    <location>
        <begin position="24"/>
        <end position="38"/>
    </location>
</feature>
<evidence type="ECO:0000313" key="4">
    <source>
        <dbReference type="Proteomes" id="UP000246740"/>
    </source>
</evidence>
<dbReference type="Gene3D" id="3.40.50.720">
    <property type="entry name" value="NAD(P)-binding Rossmann-like Domain"/>
    <property type="match status" value="1"/>
</dbReference>
<dbReference type="STRING" id="1882483.A0A317XXN0"/>
<evidence type="ECO:0000259" key="2">
    <source>
        <dbReference type="Pfam" id="PF00899"/>
    </source>
</evidence>
<dbReference type="FunCoup" id="A0A317XXN0">
    <property type="interactions" value="769"/>
</dbReference>
<dbReference type="SUPFAM" id="SSF69572">
    <property type="entry name" value="Activating enzymes of the ubiquitin-like proteins"/>
    <property type="match status" value="1"/>
</dbReference>
<dbReference type="EMBL" id="KZ819188">
    <property type="protein sequence ID" value="PWZ03076.1"/>
    <property type="molecule type" value="Genomic_DNA"/>
</dbReference>
<proteinExistence type="predicted"/>
<dbReference type="PANTHER" id="PTHR10953:SF162">
    <property type="entry name" value="SUMO-ACTIVATING ENZYME SUBUNIT 1"/>
    <property type="match status" value="1"/>
</dbReference>
<dbReference type="OrthoDB" id="1708823at2759"/>
<evidence type="ECO:0000256" key="1">
    <source>
        <dbReference type="SAM" id="MobiDB-lite"/>
    </source>
</evidence>
<keyword evidence="4" id="KW-1185">Reference proteome</keyword>
<dbReference type="InterPro" id="IPR045886">
    <property type="entry name" value="ThiF/MoeB/HesA"/>
</dbReference>
<dbReference type="Pfam" id="PF00899">
    <property type="entry name" value="ThiF"/>
    <property type="match status" value="1"/>
</dbReference>
<gene>
    <name evidence="3" type="ORF">BCV70DRAFT_11405</name>
</gene>
<name>A0A317XXN0_9BASI</name>
<dbReference type="GO" id="GO:0031510">
    <property type="term" value="C:SUMO activating enzyme complex"/>
    <property type="evidence" value="ECO:0007669"/>
    <property type="project" value="TreeGrafter"/>
</dbReference>
<organism evidence="3 4">
    <name type="scientific">Testicularia cyperi</name>
    <dbReference type="NCBI Taxonomy" id="1882483"/>
    <lineage>
        <taxon>Eukaryota</taxon>
        <taxon>Fungi</taxon>
        <taxon>Dikarya</taxon>
        <taxon>Basidiomycota</taxon>
        <taxon>Ustilaginomycotina</taxon>
        <taxon>Ustilaginomycetes</taxon>
        <taxon>Ustilaginales</taxon>
        <taxon>Anthracoideaceae</taxon>
        <taxon>Testicularia</taxon>
    </lineage>
</organism>
<accession>A0A317XXN0</accession>
<dbReference type="InParanoid" id="A0A317XXN0"/>
<dbReference type="AlphaFoldDB" id="A0A317XXN0"/>
<feature type="region of interest" description="Disordered" evidence="1">
    <location>
        <begin position="1"/>
        <end position="49"/>
    </location>
</feature>
<sequence length="476" mass="49989">MSSTSQSVVEEPVPSITFSPVPQTTASSSSKEPAASTSGAPESNGTAGGVTEDEAALYDRQIRLWGLEAQTRLRRSHILVLGWDGLATEILKNVVLSGVGRVTIVDPTDITPGDLASNFFFRAEEVGQPKCSASSGGALDRIRALNPLVTVDANADQATFDAFFSGSDPARSLLLGNTGIDASATAVPKVDVLVASASAATSLSLSSITQLNTLTRSTGTKFFLSSSYGLGGWYFSDQIVHDYLIERPSLATSSASASASGSGSGSADMKNIKQRQTFVPFSESIAHTWTGLTPRQQKRLRLPLDLFVNLAWIKLSSDSGSNATLAADEAGHGINLDLDLPARLRRDTLHLIEEKGLQKEAVFSPLNTFPSSSSSGGDEKQPDELDIYISEFLLAKQLTPAPTSTSTATTTSTPTGTTPTLAPTASILGGILSQDILNSISGRQIPILNWLFLELLGHGTASVHRVGELPGAVVVS</sequence>
<dbReference type="GO" id="GO:0005737">
    <property type="term" value="C:cytoplasm"/>
    <property type="evidence" value="ECO:0007669"/>
    <property type="project" value="TreeGrafter"/>
</dbReference>